<name>A0A061QTT9_9CHLO</name>
<dbReference type="EMBL" id="GBEZ01022787">
    <property type="protein sequence ID" value="JAC64067.1"/>
    <property type="molecule type" value="Transcribed_RNA"/>
</dbReference>
<proteinExistence type="predicted"/>
<evidence type="ECO:0000313" key="2">
    <source>
        <dbReference type="EMBL" id="JAC64067.1"/>
    </source>
</evidence>
<feature type="non-terminal residue" evidence="2">
    <location>
        <position position="41"/>
    </location>
</feature>
<reference evidence="2" key="1">
    <citation type="submission" date="2014-05" db="EMBL/GenBank/DDBJ databases">
        <title>The transcriptome of the halophilic microalga Tetraselmis sp. GSL018 isolated from the Great Salt Lake, Utah.</title>
        <authorList>
            <person name="Jinkerson R.E."/>
            <person name="D'Adamo S."/>
            <person name="Posewitz M.C."/>
        </authorList>
    </citation>
    <scope>NUCLEOTIDE SEQUENCE</scope>
    <source>
        <strain evidence="2">GSL018</strain>
    </source>
</reference>
<dbReference type="AlphaFoldDB" id="A0A061QTT9"/>
<evidence type="ECO:0000256" key="1">
    <source>
        <dbReference type="SAM" id="MobiDB-lite"/>
    </source>
</evidence>
<gene>
    <name evidence="2" type="ORF">TSPGSL018_19118</name>
</gene>
<feature type="region of interest" description="Disordered" evidence="1">
    <location>
        <begin position="1"/>
        <end position="41"/>
    </location>
</feature>
<accession>A0A061QTT9</accession>
<organism evidence="2">
    <name type="scientific">Tetraselmis sp. GSL018</name>
    <dbReference type="NCBI Taxonomy" id="582737"/>
    <lineage>
        <taxon>Eukaryota</taxon>
        <taxon>Viridiplantae</taxon>
        <taxon>Chlorophyta</taxon>
        <taxon>core chlorophytes</taxon>
        <taxon>Chlorodendrophyceae</taxon>
        <taxon>Chlorodendrales</taxon>
        <taxon>Chlorodendraceae</taxon>
        <taxon>Tetraselmis</taxon>
    </lineage>
</organism>
<sequence length="41" mass="4075">MSGGQAQGWGWRDPRGLGRGMGVGRPTGPMPIAAAGSAPKP</sequence>
<protein>
    <submittedName>
        <fullName evidence="2">Uncharacterized protein</fullName>
    </submittedName>
</protein>